<organism evidence="9 10">
    <name type="scientific">Belliella pelovolcani</name>
    <dbReference type="NCBI Taxonomy" id="529505"/>
    <lineage>
        <taxon>Bacteria</taxon>
        <taxon>Pseudomonadati</taxon>
        <taxon>Bacteroidota</taxon>
        <taxon>Cytophagia</taxon>
        <taxon>Cytophagales</taxon>
        <taxon>Cyclobacteriaceae</taxon>
        <taxon>Belliella</taxon>
    </lineage>
</organism>
<sequence>MKRILRLLIPVIMGVGGHLHAQTVSHEVKGVVMTQSKEVLPGAVITVDGRNWGAITEDDGRFMLKLAEGAYTLKVSYLGFKPYELQVDVPLSSDLSISLESESFGLEQVEVVSTGYQELPKERATGSFVQVNEELVNRRISTNLLDRLEDITPGLLFNRGPGESLNIRGRSTLFANTSPLIIIDNFPYDGPLENINPNDVESITVLRDAAAASIWGARAGNGVIVITTKKGSRGQATRVTFNSNITQIERPDLFYNPVMSASEVIDMELLLFGRGFYNSQENNLSRPALSPVVETKISERNGLISSSEANQLIDGYRNYDFRDELNRHFYRSAINQQHSLNVRGGSANHTYSFGLGYDKNLTSVVANDNDRLTLNFQNGWSLLNDKLDVSLGMYYVQGNTWDRTAVPSGYAYERLMDDAGNHLPLNFGYSTRYLESIADDGLLDWRYRPLDEIGLLGNRNSNNDYRINAQVGYQINSDLKAEVLYQYWHNNRIAEQLSPLASYSARNQINRFTQRDSNGELTRAVPIGDVYNRRNTVGSSHSFRSQLRYNKVIGEDHVISALGGFEVKDLTLSHHANTYYGYRPEFATSEPVDFVTRFPLYHSGALASISTGNSHSGQVDRFLSYYANASYTFRKRYILTASARKDESNLFGVNANQRGVPLWSVGGAWILSDEGFYNSGLIPYLKLRSTLGYNGNIDKSLTAFTTANYFGGNANSLTNLPFARIITPPNPDLRWEKIQIWNNAIDFASRNDRLSGSLEFYIKHGQDLIGDMPMAPSTGFTQYRGNFAETLTRGIDLQLSSKNTTGAVQWSTTYFLSWVDERVKSYELESNIRNYMQYFGVFPLEGKPLFGVFSYDWAGLDPDNGNPMGFIDGEPSSNYTGILNGATLDDIRYHGPSRPSVFGAMMHTVSYRGFSLSANISYRLGYYYKRRSVLYSNILRGDRDHADFANRWQQPGDELITTIPSMPNTNNANREFFYNHSSVLVEKGDHIRLQDIRVSYLFNKSNQPWLPFQSAELYGYANNLGVLWAANSEGLDPDFRTMPAARSVAIGLRIEF</sequence>
<comment type="subcellular location">
    <subcellularLocation>
        <location evidence="1 7">Cell outer membrane</location>
        <topology evidence="1 7">Multi-pass membrane protein</topology>
    </subcellularLocation>
</comment>
<dbReference type="InterPro" id="IPR036942">
    <property type="entry name" value="Beta-barrel_TonB_sf"/>
</dbReference>
<dbReference type="PROSITE" id="PS52016">
    <property type="entry name" value="TONB_DEPENDENT_REC_3"/>
    <property type="match status" value="1"/>
</dbReference>
<dbReference type="EMBL" id="FTOP01000002">
    <property type="protein sequence ID" value="SIS65646.1"/>
    <property type="molecule type" value="Genomic_DNA"/>
</dbReference>
<evidence type="ECO:0000256" key="2">
    <source>
        <dbReference type="ARBA" id="ARBA00022448"/>
    </source>
</evidence>
<dbReference type="InterPro" id="IPR037066">
    <property type="entry name" value="Plug_dom_sf"/>
</dbReference>
<feature type="domain" description="TonB-dependent receptor plug" evidence="8">
    <location>
        <begin position="121"/>
        <end position="223"/>
    </location>
</feature>
<dbReference type="NCBIfam" id="TIGR04056">
    <property type="entry name" value="OMP_RagA_SusC"/>
    <property type="match status" value="1"/>
</dbReference>
<dbReference type="SUPFAM" id="SSF49464">
    <property type="entry name" value="Carboxypeptidase regulatory domain-like"/>
    <property type="match status" value="1"/>
</dbReference>
<dbReference type="Gene3D" id="2.60.40.1120">
    <property type="entry name" value="Carboxypeptidase-like, regulatory domain"/>
    <property type="match status" value="1"/>
</dbReference>
<dbReference type="Gene3D" id="2.170.130.10">
    <property type="entry name" value="TonB-dependent receptor, plug domain"/>
    <property type="match status" value="1"/>
</dbReference>
<dbReference type="InterPro" id="IPR023996">
    <property type="entry name" value="TonB-dep_OMP_SusC/RagA"/>
</dbReference>
<dbReference type="InterPro" id="IPR012910">
    <property type="entry name" value="Plug_dom"/>
</dbReference>
<name>A0A1N7KVX8_9BACT</name>
<evidence type="ECO:0000256" key="1">
    <source>
        <dbReference type="ARBA" id="ARBA00004571"/>
    </source>
</evidence>
<gene>
    <name evidence="9" type="ORF">SAMN05421761_102380</name>
</gene>
<keyword evidence="10" id="KW-1185">Reference proteome</keyword>
<dbReference type="NCBIfam" id="TIGR04057">
    <property type="entry name" value="SusC_RagA_signa"/>
    <property type="match status" value="1"/>
</dbReference>
<keyword evidence="5 7" id="KW-0472">Membrane</keyword>
<comment type="similarity">
    <text evidence="7">Belongs to the TonB-dependent receptor family.</text>
</comment>
<dbReference type="STRING" id="529505.SAMN05421761_102380"/>
<protein>
    <submittedName>
        <fullName evidence="9">TonB-linked outer membrane protein, SusC/RagA family</fullName>
    </submittedName>
</protein>
<dbReference type="OrthoDB" id="9768177at2"/>
<dbReference type="SUPFAM" id="SSF56935">
    <property type="entry name" value="Porins"/>
    <property type="match status" value="1"/>
</dbReference>
<proteinExistence type="inferred from homology"/>
<evidence type="ECO:0000313" key="9">
    <source>
        <dbReference type="EMBL" id="SIS65646.1"/>
    </source>
</evidence>
<evidence type="ECO:0000256" key="7">
    <source>
        <dbReference type="PROSITE-ProRule" id="PRU01360"/>
    </source>
</evidence>
<keyword evidence="2 7" id="KW-0813">Transport</keyword>
<evidence type="ECO:0000256" key="6">
    <source>
        <dbReference type="ARBA" id="ARBA00023237"/>
    </source>
</evidence>
<dbReference type="Pfam" id="PF13715">
    <property type="entry name" value="CarbopepD_reg_2"/>
    <property type="match status" value="1"/>
</dbReference>
<accession>A0A1N7KVX8</accession>
<keyword evidence="3 7" id="KW-1134">Transmembrane beta strand</keyword>
<evidence type="ECO:0000259" key="8">
    <source>
        <dbReference type="Pfam" id="PF07715"/>
    </source>
</evidence>
<evidence type="ECO:0000313" key="10">
    <source>
        <dbReference type="Proteomes" id="UP000186026"/>
    </source>
</evidence>
<dbReference type="Gene3D" id="2.40.170.20">
    <property type="entry name" value="TonB-dependent receptor, beta-barrel domain"/>
    <property type="match status" value="1"/>
</dbReference>
<dbReference type="GO" id="GO:0009279">
    <property type="term" value="C:cell outer membrane"/>
    <property type="evidence" value="ECO:0007669"/>
    <property type="project" value="UniProtKB-SubCell"/>
</dbReference>
<dbReference type="InterPro" id="IPR023997">
    <property type="entry name" value="TonB-dep_OMP_SusC/RagA_CS"/>
</dbReference>
<keyword evidence="4 7" id="KW-0812">Transmembrane</keyword>
<evidence type="ECO:0000256" key="4">
    <source>
        <dbReference type="ARBA" id="ARBA00022692"/>
    </source>
</evidence>
<dbReference type="InterPro" id="IPR039426">
    <property type="entry name" value="TonB-dep_rcpt-like"/>
</dbReference>
<dbReference type="Pfam" id="PF07715">
    <property type="entry name" value="Plug"/>
    <property type="match status" value="1"/>
</dbReference>
<dbReference type="InterPro" id="IPR008969">
    <property type="entry name" value="CarboxyPept-like_regulatory"/>
</dbReference>
<evidence type="ECO:0000256" key="5">
    <source>
        <dbReference type="ARBA" id="ARBA00023136"/>
    </source>
</evidence>
<keyword evidence="6 7" id="KW-0998">Cell outer membrane</keyword>
<dbReference type="RefSeq" id="WP_076498765.1">
    <property type="nucleotide sequence ID" value="NZ_FTOP01000002.1"/>
</dbReference>
<dbReference type="Proteomes" id="UP000186026">
    <property type="component" value="Unassembled WGS sequence"/>
</dbReference>
<evidence type="ECO:0000256" key="3">
    <source>
        <dbReference type="ARBA" id="ARBA00022452"/>
    </source>
</evidence>
<dbReference type="AlphaFoldDB" id="A0A1N7KVX8"/>
<reference evidence="10" key="1">
    <citation type="submission" date="2017-01" db="EMBL/GenBank/DDBJ databases">
        <authorList>
            <person name="Varghese N."/>
            <person name="Submissions S."/>
        </authorList>
    </citation>
    <scope>NUCLEOTIDE SEQUENCE [LARGE SCALE GENOMIC DNA]</scope>
    <source>
        <strain evidence="10">DSM 46698</strain>
    </source>
</reference>